<comment type="caution">
    <text evidence="6">The sequence shown here is derived from an EMBL/GenBank/DDBJ whole genome shotgun (WGS) entry which is preliminary data.</text>
</comment>
<dbReference type="InterPro" id="IPR013658">
    <property type="entry name" value="SGL"/>
</dbReference>
<evidence type="ECO:0000256" key="3">
    <source>
        <dbReference type="SAM" id="SignalP"/>
    </source>
</evidence>
<dbReference type="Gene3D" id="2.120.10.30">
    <property type="entry name" value="TolB, C-terminal domain"/>
    <property type="match status" value="2"/>
</dbReference>
<dbReference type="Proteomes" id="UP000451233">
    <property type="component" value="Unassembled WGS sequence"/>
</dbReference>
<dbReference type="SUPFAM" id="SSF63829">
    <property type="entry name" value="Calcium-dependent phosphotriesterase"/>
    <property type="match status" value="1"/>
</dbReference>
<dbReference type="Pfam" id="PF12708">
    <property type="entry name" value="Pect-lyase_RHGA_epim"/>
    <property type="match status" value="2"/>
</dbReference>
<proteinExistence type="predicted"/>
<name>A0A7K1Y1Y1_9SPHI</name>
<dbReference type="RefSeq" id="WP_160908093.1">
    <property type="nucleotide sequence ID" value="NZ_WVHS01000004.1"/>
</dbReference>
<protein>
    <submittedName>
        <fullName evidence="6">Gluconolaconase</fullName>
    </submittedName>
</protein>
<dbReference type="InterPro" id="IPR012334">
    <property type="entry name" value="Pectin_lyas_fold"/>
</dbReference>
<dbReference type="InterPro" id="IPR024535">
    <property type="entry name" value="RHGA/B-epi-like_pectate_lyase"/>
</dbReference>
<dbReference type="EMBL" id="WVHS01000004">
    <property type="protein sequence ID" value="MXV17088.1"/>
    <property type="molecule type" value="Genomic_DNA"/>
</dbReference>
<dbReference type="Gene3D" id="2.160.20.10">
    <property type="entry name" value="Single-stranded right-handed beta-helix, Pectin lyase-like"/>
    <property type="match status" value="2"/>
</dbReference>
<organism evidence="6 7">
    <name type="scientific">Hufsiella ginkgonis</name>
    <dbReference type="NCBI Taxonomy" id="2695274"/>
    <lineage>
        <taxon>Bacteria</taxon>
        <taxon>Pseudomonadati</taxon>
        <taxon>Bacteroidota</taxon>
        <taxon>Sphingobacteriia</taxon>
        <taxon>Sphingobacteriales</taxon>
        <taxon>Sphingobacteriaceae</taxon>
        <taxon>Hufsiella</taxon>
    </lineage>
</organism>
<evidence type="ECO:0000313" key="6">
    <source>
        <dbReference type="EMBL" id="MXV17088.1"/>
    </source>
</evidence>
<feature type="chain" id="PRO_5029495314" evidence="3">
    <location>
        <begin position="20"/>
        <end position="994"/>
    </location>
</feature>
<reference evidence="6 7" key="1">
    <citation type="submission" date="2019-11" db="EMBL/GenBank/DDBJ databases">
        <title>Pedobacter sp. HMF7056 Genome sequencing and assembly.</title>
        <authorList>
            <person name="Kang H."/>
            <person name="Kim H."/>
            <person name="Joh K."/>
        </authorList>
    </citation>
    <scope>NUCLEOTIDE SEQUENCE [LARGE SCALE GENOMIC DNA]</scope>
    <source>
        <strain evidence="6 7">HMF7056</strain>
    </source>
</reference>
<gene>
    <name evidence="6" type="ORF">GS398_17440</name>
</gene>
<feature type="compositionally biased region" description="Polar residues" evidence="2">
    <location>
        <begin position="515"/>
        <end position="526"/>
    </location>
</feature>
<dbReference type="GO" id="GO:0016787">
    <property type="term" value="F:hydrolase activity"/>
    <property type="evidence" value="ECO:0007669"/>
    <property type="project" value="UniProtKB-KW"/>
</dbReference>
<keyword evidence="7" id="KW-1185">Reference proteome</keyword>
<dbReference type="AlphaFoldDB" id="A0A7K1Y1Y1"/>
<evidence type="ECO:0000259" key="4">
    <source>
        <dbReference type="Pfam" id="PF08450"/>
    </source>
</evidence>
<keyword evidence="3" id="KW-0732">Signal</keyword>
<feature type="signal peptide" evidence="3">
    <location>
        <begin position="1"/>
        <end position="19"/>
    </location>
</feature>
<evidence type="ECO:0000313" key="7">
    <source>
        <dbReference type="Proteomes" id="UP000451233"/>
    </source>
</evidence>
<dbReference type="PANTHER" id="PTHR47572">
    <property type="entry name" value="LIPOPROTEIN-RELATED"/>
    <property type="match status" value="1"/>
</dbReference>
<evidence type="ECO:0000256" key="1">
    <source>
        <dbReference type="ARBA" id="ARBA00022801"/>
    </source>
</evidence>
<dbReference type="PANTHER" id="PTHR47572:SF4">
    <property type="entry name" value="LACTONASE DRP35"/>
    <property type="match status" value="1"/>
</dbReference>
<feature type="domain" description="Rhamnogalacturonase A/B/Epimerase-like pectate lyase" evidence="5">
    <location>
        <begin position="378"/>
        <end position="522"/>
    </location>
</feature>
<dbReference type="InterPro" id="IPR011042">
    <property type="entry name" value="6-blade_b-propeller_TolB-like"/>
</dbReference>
<dbReference type="SUPFAM" id="SSF51126">
    <property type="entry name" value="Pectin lyase-like"/>
    <property type="match status" value="2"/>
</dbReference>
<feature type="domain" description="Rhamnogalacturonase A/B/Epimerase-like pectate lyase" evidence="5">
    <location>
        <begin position="45"/>
        <end position="257"/>
    </location>
</feature>
<evidence type="ECO:0000259" key="5">
    <source>
        <dbReference type="Pfam" id="PF12708"/>
    </source>
</evidence>
<feature type="domain" description="SMP-30/Gluconolactonase/LRE-like region" evidence="4">
    <location>
        <begin position="875"/>
        <end position="983"/>
    </location>
</feature>
<dbReference type="InterPro" id="IPR011050">
    <property type="entry name" value="Pectin_lyase_fold/virulence"/>
</dbReference>
<sequence>MKRVLVTCCCLLVVIVAAAATPKSRSFYQQRLWDPDAVYFTPGNFKISADGKADVSDALQEAINQVKIKYNFGVLFIPEGTYLLSKTICIPQAVRVIGYGKNRPVFVLGKSSPGFREADPGMKGQAKYLFWFTGGIVQPGQSPRDAGAGTFYSALSNVDIRIEDGNPAAVALRAHFAQHSFIAHVDVNIGNGKAGLFDVGNEMEDVRFFGGDYGIYTTKPSPGWQYMMVDTYFEGQRKAAIKTQEAGLTIVRLQAKNVPTVIEIDPNYHEKLFMEDCLFDKVTGPAIVISNEGNAFNQVSLRNVVCRNVPVLASYRRSGKQTPGKGAIYRISNFIYGLHIDGIDAAPVFKTTEDLTQLNALPAEAVKDIPELPAIQTWANLKTLGAKGDGETDDTRAIQEAVDKYPAVYVPQGWYRITETIRLKPNTVLIGLNPVATQFILADNTEAFGSFGQPKAMVEAPVNGTNILTGIGLSTGAWNNRAVACKWMAGEKSYMNDVKFIGGHGTMNRPGPQGGSQNRGSGFNQQPSRVLQGMDVAWDTQYWSLWITNGGGGTFKDIWTANTFATSGMYISNTATPGRIYAMSVEHHVRNEVRFKNVSNWKIYALQLEEESRESSNAQPVELDNCSNMVFANLYMFRVIRVNTPFSAGVRTWDPQNIEFLNVHNYSQTKYTTTLPIYDINSDKEIRPWEFVRLKLDKSTVPASPAQVRLLAKGFEFADGMCSDSKGNVYFSETRLKRIYRWSAASRSLSLLADFPWEPLSLACDKNDQLLVVFKYTPRPGYLVNGKPEVFPLPEDAGGTSFSGWGNSGFGTLVYSVDPEHPEETMTALKKVPMGSIADVYKALYPANRWRDYHDFNTVTVARPKEAFVAPDGVTIIPVVYDLARSNSLAEAFPGKPVYLADEYDKRTVKCSVDAAGYLSDLTYFVENGEYSSATDAQGNLYVADGEIYVFDRTGKQTGVIKTPERPVTIAFGGKEREYLFFTGRSGFYQTKIR</sequence>
<dbReference type="InterPro" id="IPR051262">
    <property type="entry name" value="SMP-30/CGR1_Lactonase"/>
</dbReference>
<feature type="region of interest" description="Disordered" evidence="2">
    <location>
        <begin position="505"/>
        <end position="526"/>
    </location>
</feature>
<dbReference type="Pfam" id="PF08450">
    <property type="entry name" value="SGL"/>
    <property type="match status" value="1"/>
</dbReference>
<keyword evidence="1" id="KW-0378">Hydrolase</keyword>
<evidence type="ECO:0000256" key="2">
    <source>
        <dbReference type="SAM" id="MobiDB-lite"/>
    </source>
</evidence>
<accession>A0A7K1Y1Y1</accession>